<sequence>MTDLELKQGLSLYTDQALQRQEAVKAGIMHQLNAGKTRRRRPVRLLAAAASVVLILSALAFTPPGRALAHAVGENLSALWETLFPPRELPVLPEGLEERPLHTPQVEAGESHPGFVLYADESLYTATWEEECYVIRPIPISYTREDAERDLAAQLEALSPQEAQDRIDQWIKQREDALSLLPPCRLELSHREGVTPQEDAESMREELGDIYEAVSDIASSYLLEGLFLHADNGTAWDAELLECHFVDDGQGGTYRICSYLFTEAIEGHGMRFNAMISSFQVLSTPDHAS</sequence>
<proteinExistence type="predicted"/>
<gene>
    <name evidence="2" type="ORF">KQI82_01545</name>
</gene>
<dbReference type="Proteomes" id="UP000787672">
    <property type="component" value="Unassembled WGS sequence"/>
</dbReference>
<reference evidence="2 3" key="1">
    <citation type="submission" date="2021-06" db="EMBL/GenBank/DDBJ databases">
        <authorList>
            <person name="Sun Q."/>
            <person name="Li D."/>
        </authorList>
    </citation>
    <scope>NUCLEOTIDE SEQUENCE [LARGE SCALE GENOMIC DNA]</scope>
    <source>
        <strain evidence="2 3">MSJ-2</strain>
    </source>
</reference>
<dbReference type="RefSeq" id="WP_216557744.1">
    <property type="nucleotide sequence ID" value="NZ_JAHLQN010000001.1"/>
</dbReference>
<keyword evidence="1" id="KW-0472">Membrane</keyword>
<organism evidence="2 3">
    <name type="scientific">Dysosmobacter acutus</name>
    <dbReference type="NCBI Taxonomy" id="2841504"/>
    <lineage>
        <taxon>Bacteria</taxon>
        <taxon>Bacillati</taxon>
        <taxon>Bacillota</taxon>
        <taxon>Clostridia</taxon>
        <taxon>Eubacteriales</taxon>
        <taxon>Oscillospiraceae</taxon>
        <taxon>Dysosmobacter</taxon>
    </lineage>
</organism>
<evidence type="ECO:0000313" key="2">
    <source>
        <dbReference type="EMBL" id="MBU5625617.1"/>
    </source>
</evidence>
<evidence type="ECO:0000313" key="3">
    <source>
        <dbReference type="Proteomes" id="UP000787672"/>
    </source>
</evidence>
<name>A0ABS6F633_9FIRM</name>
<protein>
    <recommendedName>
        <fullName evidence="4">DUF4367 domain-containing protein</fullName>
    </recommendedName>
</protein>
<keyword evidence="1" id="KW-0812">Transmembrane</keyword>
<evidence type="ECO:0008006" key="4">
    <source>
        <dbReference type="Google" id="ProtNLM"/>
    </source>
</evidence>
<evidence type="ECO:0000256" key="1">
    <source>
        <dbReference type="SAM" id="Phobius"/>
    </source>
</evidence>
<keyword evidence="1" id="KW-1133">Transmembrane helix</keyword>
<dbReference type="EMBL" id="JAHLQN010000001">
    <property type="protein sequence ID" value="MBU5625617.1"/>
    <property type="molecule type" value="Genomic_DNA"/>
</dbReference>
<feature type="transmembrane region" description="Helical" evidence="1">
    <location>
        <begin position="43"/>
        <end position="61"/>
    </location>
</feature>
<accession>A0ABS6F633</accession>
<keyword evidence="3" id="KW-1185">Reference proteome</keyword>
<comment type="caution">
    <text evidence="2">The sequence shown here is derived from an EMBL/GenBank/DDBJ whole genome shotgun (WGS) entry which is preliminary data.</text>
</comment>